<feature type="transmembrane region" description="Helical" evidence="7">
    <location>
        <begin position="321"/>
        <end position="344"/>
    </location>
</feature>
<accession>A0A0W0FKR9</accession>
<dbReference type="EMBL" id="LATX01001879">
    <property type="protein sequence ID" value="KTB36893.1"/>
    <property type="molecule type" value="Genomic_DNA"/>
</dbReference>
<sequence length="401" mass="43305">MASHSRDITPNWVNYYANGGAKVLANGHRTSFARRGFYDGLGGRAGAVAVGPTSSQGYSSFLIRKFTGQLGFTMSGMSIGFFLGPPVGGALYKTFGFRGVCIFGVIVAFVDLVARLLVIERKEAIRYGFDPQRAVSAEEPETEEPETKGASTTEQSEKKTADVVENQPEQQTESSDESKKSEPQLSLIAVVIRLLRSSRAVGTVICLFVYGIVNTAIEPALPVHMNEVWNFDSTKVGLIFIAAVVPSFPSSAIAGYLTDRWGTPSIVIASLILSIPWWFVLTVNTLGLFIVAFALEFFFISAALPPLTAELAEVSKQIEGIGYAHVYAFFNLAYGIGSTVGPIIGGQIFDNLGNGWFALCAIAAGWLALGTITSFFLIGEKPIFKQLSNVLRRKHEDVEAS</sequence>
<keyword evidence="2" id="KW-0813">Transport</keyword>
<dbReference type="InterPro" id="IPR036259">
    <property type="entry name" value="MFS_trans_sf"/>
</dbReference>
<evidence type="ECO:0000256" key="2">
    <source>
        <dbReference type="ARBA" id="ARBA00022448"/>
    </source>
</evidence>
<protein>
    <recommendedName>
        <fullName evidence="8">Major facilitator superfamily (MFS) profile domain-containing protein</fullName>
    </recommendedName>
</protein>
<dbReference type="InterPro" id="IPR011701">
    <property type="entry name" value="MFS"/>
</dbReference>
<reference evidence="9 10" key="1">
    <citation type="submission" date="2015-12" db="EMBL/GenBank/DDBJ databases">
        <title>Draft genome sequence of Moniliophthora roreri, the causal agent of frosty pod rot of cacao.</title>
        <authorList>
            <person name="Aime M.C."/>
            <person name="Diaz-Valderrama J.R."/>
            <person name="Kijpornyongpan T."/>
            <person name="Phillips-Mora W."/>
        </authorList>
    </citation>
    <scope>NUCLEOTIDE SEQUENCE [LARGE SCALE GENOMIC DNA]</scope>
    <source>
        <strain evidence="9 10">MCA 2952</strain>
    </source>
</reference>
<keyword evidence="4 7" id="KW-1133">Transmembrane helix</keyword>
<keyword evidence="5 7" id="KW-0472">Membrane</keyword>
<evidence type="ECO:0000256" key="4">
    <source>
        <dbReference type="ARBA" id="ARBA00022989"/>
    </source>
</evidence>
<dbReference type="Pfam" id="PF07690">
    <property type="entry name" value="MFS_1"/>
    <property type="match status" value="1"/>
</dbReference>
<dbReference type="GO" id="GO:0022857">
    <property type="term" value="F:transmembrane transporter activity"/>
    <property type="evidence" value="ECO:0007669"/>
    <property type="project" value="InterPro"/>
</dbReference>
<dbReference type="PROSITE" id="PS50850">
    <property type="entry name" value="MFS"/>
    <property type="match status" value="1"/>
</dbReference>
<dbReference type="InterPro" id="IPR020846">
    <property type="entry name" value="MFS_dom"/>
</dbReference>
<evidence type="ECO:0000259" key="8">
    <source>
        <dbReference type="PROSITE" id="PS50850"/>
    </source>
</evidence>
<comment type="caution">
    <text evidence="9">The sequence shown here is derived from an EMBL/GenBank/DDBJ whole genome shotgun (WGS) entry which is preliminary data.</text>
</comment>
<name>A0A0W0FKR9_MONRR</name>
<feature type="domain" description="Major facilitator superfamily (MFS) profile" evidence="8">
    <location>
        <begin position="199"/>
        <end position="401"/>
    </location>
</feature>
<evidence type="ECO:0000313" key="10">
    <source>
        <dbReference type="Proteomes" id="UP000054988"/>
    </source>
</evidence>
<proteinExistence type="predicted"/>
<dbReference type="SUPFAM" id="SSF103473">
    <property type="entry name" value="MFS general substrate transporter"/>
    <property type="match status" value="1"/>
</dbReference>
<feature type="transmembrane region" description="Helical" evidence="7">
    <location>
        <begin position="264"/>
        <end position="280"/>
    </location>
</feature>
<dbReference type="PANTHER" id="PTHR23506">
    <property type="entry name" value="GH10249P"/>
    <property type="match status" value="1"/>
</dbReference>
<evidence type="ECO:0000256" key="5">
    <source>
        <dbReference type="ARBA" id="ARBA00023136"/>
    </source>
</evidence>
<dbReference type="PANTHER" id="PTHR23506:SF23">
    <property type="entry name" value="GH10249P"/>
    <property type="match status" value="1"/>
</dbReference>
<evidence type="ECO:0000313" key="9">
    <source>
        <dbReference type="EMBL" id="KTB36893.1"/>
    </source>
</evidence>
<feature type="transmembrane region" description="Helical" evidence="7">
    <location>
        <begin position="356"/>
        <end position="378"/>
    </location>
</feature>
<dbReference type="eggNOG" id="KOG3764">
    <property type="taxonomic scope" value="Eukaryota"/>
</dbReference>
<organism evidence="9 10">
    <name type="scientific">Moniliophthora roreri</name>
    <name type="common">Frosty pod rot fungus</name>
    <name type="synonym">Monilia roreri</name>
    <dbReference type="NCBI Taxonomy" id="221103"/>
    <lineage>
        <taxon>Eukaryota</taxon>
        <taxon>Fungi</taxon>
        <taxon>Dikarya</taxon>
        <taxon>Basidiomycota</taxon>
        <taxon>Agaricomycotina</taxon>
        <taxon>Agaricomycetes</taxon>
        <taxon>Agaricomycetidae</taxon>
        <taxon>Agaricales</taxon>
        <taxon>Marasmiineae</taxon>
        <taxon>Marasmiaceae</taxon>
        <taxon>Moniliophthora</taxon>
    </lineage>
</organism>
<evidence type="ECO:0000256" key="6">
    <source>
        <dbReference type="SAM" id="MobiDB-lite"/>
    </source>
</evidence>
<feature type="transmembrane region" description="Helical" evidence="7">
    <location>
        <begin position="66"/>
        <end position="83"/>
    </location>
</feature>
<feature type="region of interest" description="Disordered" evidence="6">
    <location>
        <begin position="133"/>
        <end position="179"/>
    </location>
</feature>
<gene>
    <name evidence="9" type="ORF">WG66_10553</name>
</gene>
<dbReference type="InterPro" id="IPR050930">
    <property type="entry name" value="MFS_Vesicular_Transporter"/>
</dbReference>
<evidence type="ECO:0000256" key="7">
    <source>
        <dbReference type="SAM" id="Phobius"/>
    </source>
</evidence>
<dbReference type="GO" id="GO:0016020">
    <property type="term" value="C:membrane"/>
    <property type="evidence" value="ECO:0007669"/>
    <property type="project" value="UniProtKB-SubCell"/>
</dbReference>
<feature type="transmembrane region" description="Helical" evidence="7">
    <location>
        <begin position="286"/>
        <end position="309"/>
    </location>
</feature>
<evidence type="ECO:0000256" key="1">
    <source>
        <dbReference type="ARBA" id="ARBA00004141"/>
    </source>
</evidence>
<feature type="transmembrane region" description="Helical" evidence="7">
    <location>
        <begin position="237"/>
        <end position="257"/>
    </location>
</feature>
<dbReference type="Proteomes" id="UP000054988">
    <property type="component" value="Unassembled WGS sequence"/>
</dbReference>
<feature type="transmembrane region" description="Helical" evidence="7">
    <location>
        <begin position="95"/>
        <end position="118"/>
    </location>
</feature>
<keyword evidence="3 7" id="KW-0812">Transmembrane</keyword>
<dbReference type="AlphaFoldDB" id="A0A0W0FKR9"/>
<dbReference type="Gene3D" id="1.20.1250.20">
    <property type="entry name" value="MFS general substrate transporter like domains"/>
    <property type="match status" value="2"/>
</dbReference>
<feature type="transmembrane region" description="Helical" evidence="7">
    <location>
        <begin position="200"/>
        <end position="217"/>
    </location>
</feature>
<evidence type="ECO:0000256" key="3">
    <source>
        <dbReference type="ARBA" id="ARBA00022692"/>
    </source>
</evidence>
<comment type="subcellular location">
    <subcellularLocation>
        <location evidence="1">Membrane</location>
        <topology evidence="1">Multi-pass membrane protein</topology>
    </subcellularLocation>
</comment>